<dbReference type="PROSITE" id="PS00028">
    <property type="entry name" value="ZINC_FINGER_C2H2_1"/>
    <property type="match status" value="2"/>
</dbReference>
<dbReference type="PANTHER" id="PTHR35391:SF7">
    <property type="entry name" value="C2H2-TYPE DOMAIN-CONTAINING PROTEIN"/>
    <property type="match status" value="1"/>
</dbReference>
<comment type="caution">
    <text evidence="4">The sequence shown here is derived from an EMBL/GenBank/DDBJ whole genome shotgun (WGS) entry which is preliminary data.</text>
</comment>
<dbReference type="InterPro" id="IPR054464">
    <property type="entry name" value="ULD_fung"/>
</dbReference>
<feature type="compositionally biased region" description="Basic residues" evidence="2">
    <location>
        <begin position="1583"/>
        <end position="1597"/>
    </location>
</feature>
<feature type="compositionally biased region" description="Basic and acidic residues" evidence="2">
    <location>
        <begin position="979"/>
        <end position="989"/>
    </location>
</feature>
<sequence length="1666" mass="189959">MLTGNEFSRFKVWAGNIGAHRSGRSSLDYRLRDASNIRAQVINLLEDLAESLNDGSEIHRGDRTPWDQEPPGSPSPDNSDDDDDLMGAPAGLTELTQISADITEVINCLFRLSVSIQNPAPHDKFKQKNWVDTSFFEQSDIAHVGNMFPTATDQACQRLGKAISRRRQYFKYRELHHHKLARGLEMDLESGNKDDDDAAQSTVASSIPRHLKSTSGAPPISEGPQVLDEDTFSVSGWTDNTFAASVVGAEERRKIPALPKGAEDHPFECPFCYMMISATNTRAWKKHVLADLRPYICLSPDCSMCNADFQGRHQWMQHVLQNHWKTWSCAHCTDTLESATEMRRHLVDCHSNSVRLEQVDDMVDRNEKSKPLTSASKCPLCHQQLNSAKEYARHVGGHQRDLALFALPRIEGEDDMDEPLSDITNNEDDVSSLGQESFIDDTHQLPTNEHMAPAVNDAHSRPIALTSGIPPSLPPDSASSSDVELQGEYSGPPLPPYPTYPTFEKQVKCLCGHDQNKGTGTLLHCKICDTWQHLACYYPYNADQVTHPDFLHRCADCQSIPSDGLHPKLATTINARRISLTPFSRLAVSEPGPFFCSFQDCRQSFRLEDDFHDHLKSHGNLFQKGRWCRIGVCRSSPPGGKWFRKKRQLWDHMVEEHDYVVTDDENNSDDDESEVDIRVLPDSNQSDAPSNHLVPSQRASQQGTEGDKVIENFGIPQFTPDGWPFNLNTMTGETTMESPLEPSSSITETTADAERETHHDDVRERGSKASTSMIQDFTLEESSAQDKVEKSPKGLLEEGQEMAQHTTGEKKKPPPVRFKDAVGRKFSLPWHICRTWKSMEEVIQQAFLHVEAISAQVQRGEYNLTGSDGEVISPERWGAVIQPGMEITMHMWPSSPRYTSSGTLATAPWPPQFIPRESPLEGDGSKDASRSPTHFISPAFRDPEHGPGSTGWRNQRTSFSRKRMREPSNDGGQCLGVNSHEERELEEAKRELQEAKRRLERLKALEKLHSDSFAEQQRDPASGTADAEEERQRHRWEEGWELERAKEELQELKANFLATQDADARAKDMADIAEQELWRRWKMDRDYDSIKKKIEKKKEIEKMKPRINAGAVADDNAGSSVQELEHDSQETIRLEDLRRLVQDRKTNEPDPEKRRLQEEFELKEAEKELQKLKESYAESENDTKQRDAMTDELVDGSGKRSRRSPHDDPRDCRVIGCRKKHAYAKDTTGRKIYADYCAQHLCEKTFPLSEGLHCPNPKKENDQYCSKHMNAVSQTATRLATSPHTTGHNSIALDTGAREMQQSTSKDQERNKEGKEQEQNIARPGYTRFSLRHLDIETLQYYKIDWEWDAEPGYILVKRWIPESEQHMLWEHTRQIRTIEPRSNDKKLAMSTSQLASQVHRSADPNCKQAEEEAIPRWKAKEANRITAEEAATQAYAEEFQRRLRVELSDAGLSGKEIEAILKKEGIKQKERRAHEEKKDENQGAPPTYTRLSLRHLDVATLQFYKMDWERDAEPGYILIKRWVPEWEQNMLWEHTRKLRLDEKTKQEKVAESRDKLDLSMKPSTRHDTDWSSVSDPAERRRIANRQAKRSFQKRRKEYLQELESRAGSSNNPPPTSPDSPEIRSIDPEISLEQHVQEPEQLAQSEQPTDRGETLVTAAQPLQILD</sequence>
<dbReference type="Pfam" id="PF26082">
    <property type="entry name" value="zf-C2H2_AcuF"/>
    <property type="match status" value="1"/>
</dbReference>
<feature type="domain" description="C2H2-type" evidence="3">
    <location>
        <begin position="594"/>
        <end position="618"/>
    </location>
</feature>
<dbReference type="CDD" id="cd14688">
    <property type="entry name" value="bZIP_YAP"/>
    <property type="match status" value="1"/>
</dbReference>
<dbReference type="PROSITE" id="PS50157">
    <property type="entry name" value="ZINC_FINGER_C2H2_2"/>
    <property type="match status" value="1"/>
</dbReference>
<protein>
    <recommendedName>
        <fullName evidence="3">C2H2-type domain-containing protein</fullName>
    </recommendedName>
</protein>
<dbReference type="PANTHER" id="PTHR35391">
    <property type="entry name" value="C2H2-TYPE DOMAIN-CONTAINING PROTEIN-RELATED"/>
    <property type="match status" value="1"/>
</dbReference>
<feature type="compositionally biased region" description="Basic and acidic residues" evidence="2">
    <location>
        <begin position="1306"/>
        <end position="1318"/>
    </location>
</feature>
<dbReference type="SUPFAM" id="SSF57903">
    <property type="entry name" value="FYVE/PHD zinc finger"/>
    <property type="match status" value="1"/>
</dbReference>
<feature type="region of interest" description="Disordered" evidence="2">
    <location>
        <begin position="898"/>
        <end position="989"/>
    </location>
</feature>
<dbReference type="InterPro" id="IPR013083">
    <property type="entry name" value="Znf_RING/FYVE/PHD"/>
</dbReference>
<dbReference type="Gene3D" id="3.30.40.10">
    <property type="entry name" value="Zinc/RING finger domain, C3HC4 (zinc finger)"/>
    <property type="match status" value="1"/>
</dbReference>
<feature type="region of interest" description="Disordered" evidence="2">
    <location>
        <begin position="55"/>
        <end position="88"/>
    </location>
</feature>
<dbReference type="Proteomes" id="UP001302126">
    <property type="component" value="Unassembled WGS sequence"/>
</dbReference>
<evidence type="ECO:0000256" key="2">
    <source>
        <dbReference type="SAM" id="MobiDB-lite"/>
    </source>
</evidence>
<evidence type="ECO:0000256" key="1">
    <source>
        <dbReference type="PROSITE-ProRule" id="PRU00042"/>
    </source>
</evidence>
<organism evidence="4 5">
    <name type="scientific">Podospora australis</name>
    <dbReference type="NCBI Taxonomy" id="1536484"/>
    <lineage>
        <taxon>Eukaryota</taxon>
        <taxon>Fungi</taxon>
        <taxon>Dikarya</taxon>
        <taxon>Ascomycota</taxon>
        <taxon>Pezizomycotina</taxon>
        <taxon>Sordariomycetes</taxon>
        <taxon>Sordariomycetidae</taxon>
        <taxon>Sordariales</taxon>
        <taxon>Podosporaceae</taxon>
        <taxon>Podospora</taxon>
    </lineage>
</organism>
<keyword evidence="1" id="KW-0479">Metal-binding</keyword>
<dbReference type="InterPro" id="IPR058925">
    <property type="entry name" value="zf-C2H2_AcuF"/>
</dbReference>
<feature type="region of interest" description="Disordered" evidence="2">
    <location>
        <begin position="732"/>
        <end position="817"/>
    </location>
</feature>
<feature type="region of interest" description="Disordered" evidence="2">
    <location>
        <begin position="1544"/>
        <end position="1666"/>
    </location>
</feature>
<feature type="compositionally biased region" description="Basic and acidic residues" evidence="2">
    <location>
        <begin position="1468"/>
        <end position="1482"/>
    </location>
</feature>
<feature type="compositionally biased region" description="Basic and acidic residues" evidence="2">
    <location>
        <begin position="752"/>
        <end position="767"/>
    </location>
</feature>
<feature type="compositionally biased region" description="Polar residues" evidence="2">
    <location>
        <begin position="682"/>
        <end position="704"/>
    </location>
</feature>
<dbReference type="Gene3D" id="1.20.5.170">
    <property type="match status" value="1"/>
</dbReference>
<evidence type="ECO:0000313" key="4">
    <source>
        <dbReference type="EMBL" id="KAK4182850.1"/>
    </source>
</evidence>
<reference evidence="4" key="2">
    <citation type="submission" date="2023-05" db="EMBL/GenBank/DDBJ databases">
        <authorList>
            <consortium name="Lawrence Berkeley National Laboratory"/>
            <person name="Steindorff A."/>
            <person name="Hensen N."/>
            <person name="Bonometti L."/>
            <person name="Westerberg I."/>
            <person name="Brannstrom I.O."/>
            <person name="Guillou S."/>
            <person name="Cros-Aarteil S."/>
            <person name="Calhoun S."/>
            <person name="Haridas S."/>
            <person name="Kuo A."/>
            <person name="Mondo S."/>
            <person name="Pangilinan J."/>
            <person name="Riley R."/>
            <person name="Labutti K."/>
            <person name="Andreopoulos B."/>
            <person name="Lipzen A."/>
            <person name="Chen C."/>
            <person name="Yanf M."/>
            <person name="Daum C."/>
            <person name="Ng V."/>
            <person name="Clum A."/>
            <person name="Ohm R."/>
            <person name="Martin F."/>
            <person name="Silar P."/>
            <person name="Natvig D."/>
            <person name="Lalanne C."/>
            <person name="Gautier V."/>
            <person name="Ament-Velasquez S.L."/>
            <person name="Kruys A."/>
            <person name="Hutchinson M.I."/>
            <person name="Powell A.J."/>
            <person name="Barry K."/>
            <person name="Miller A.N."/>
            <person name="Grigoriev I.V."/>
            <person name="Debuchy R."/>
            <person name="Gladieux P."/>
            <person name="Thoren M.H."/>
            <person name="Johannesson H."/>
        </authorList>
    </citation>
    <scope>NUCLEOTIDE SEQUENCE</scope>
    <source>
        <strain evidence="4">PSN309</strain>
    </source>
</reference>
<dbReference type="EMBL" id="MU864604">
    <property type="protein sequence ID" value="KAK4182850.1"/>
    <property type="molecule type" value="Genomic_DNA"/>
</dbReference>
<proteinExistence type="predicted"/>
<keyword evidence="1" id="KW-0863">Zinc-finger</keyword>
<reference evidence="4" key="1">
    <citation type="journal article" date="2023" name="Mol. Phylogenet. Evol.">
        <title>Genome-scale phylogeny and comparative genomics of the fungal order Sordariales.</title>
        <authorList>
            <person name="Hensen N."/>
            <person name="Bonometti L."/>
            <person name="Westerberg I."/>
            <person name="Brannstrom I.O."/>
            <person name="Guillou S."/>
            <person name="Cros-Aarteil S."/>
            <person name="Calhoun S."/>
            <person name="Haridas S."/>
            <person name="Kuo A."/>
            <person name="Mondo S."/>
            <person name="Pangilinan J."/>
            <person name="Riley R."/>
            <person name="LaButti K."/>
            <person name="Andreopoulos B."/>
            <person name="Lipzen A."/>
            <person name="Chen C."/>
            <person name="Yan M."/>
            <person name="Daum C."/>
            <person name="Ng V."/>
            <person name="Clum A."/>
            <person name="Steindorff A."/>
            <person name="Ohm R.A."/>
            <person name="Martin F."/>
            <person name="Silar P."/>
            <person name="Natvig D.O."/>
            <person name="Lalanne C."/>
            <person name="Gautier V."/>
            <person name="Ament-Velasquez S.L."/>
            <person name="Kruys A."/>
            <person name="Hutchinson M.I."/>
            <person name="Powell A.J."/>
            <person name="Barry K."/>
            <person name="Miller A.N."/>
            <person name="Grigoriev I.V."/>
            <person name="Debuchy R."/>
            <person name="Gladieux P."/>
            <person name="Hiltunen Thoren M."/>
            <person name="Johannesson H."/>
        </authorList>
    </citation>
    <scope>NUCLEOTIDE SEQUENCE</scope>
    <source>
        <strain evidence="4">PSN309</strain>
    </source>
</reference>
<feature type="compositionally biased region" description="Basic and acidic residues" evidence="2">
    <location>
        <begin position="1123"/>
        <end position="1189"/>
    </location>
</feature>
<evidence type="ECO:0000259" key="3">
    <source>
        <dbReference type="PROSITE" id="PS50157"/>
    </source>
</evidence>
<feature type="compositionally biased region" description="Basic and acidic residues" evidence="2">
    <location>
        <begin position="1544"/>
        <end position="1570"/>
    </location>
</feature>
<feature type="region of interest" description="Disordered" evidence="2">
    <location>
        <begin position="1468"/>
        <end position="1489"/>
    </location>
</feature>
<feature type="compositionally biased region" description="Basic and acidic residues" evidence="2">
    <location>
        <begin position="784"/>
        <end position="796"/>
    </location>
</feature>
<feature type="compositionally biased region" description="Basic and acidic residues" evidence="2">
    <location>
        <begin position="1007"/>
        <end position="1018"/>
    </location>
</feature>
<feature type="compositionally biased region" description="Polar residues" evidence="2">
    <location>
        <begin position="732"/>
        <end position="750"/>
    </location>
</feature>
<feature type="region of interest" description="Disordered" evidence="2">
    <location>
        <begin position="1007"/>
        <end position="1036"/>
    </location>
</feature>
<feature type="compositionally biased region" description="Polar residues" evidence="2">
    <location>
        <begin position="1277"/>
        <end position="1289"/>
    </location>
</feature>
<accession>A0AAN6WJ43</accession>
<feature type="region of interest" description="Disordered" evidence="2">
    <location>
        <begin position="1106"/>
        <end position="1211"/>
    </location>
</feature>
<feature type="compositionally biased region" description="Basic and acidic residues" evidence="2">
    <location>
        <begin position="807"/>
        <end position="817"/>
    </location>
</feature>
<keyword evidence="1" id="KW-0862">Zinc</keyword>
<gene>
    <name evidence="4" type="ORF">QBC35DRAFT_478707</name>
</gene>
<feature type="region of interest" description="Disordered" evidence="2">
    <location>
        <begin position="681"/>
        <end position="705"/>
    </location>
</feature>
<dbReference type="SMART" id="SM00355">
    <property type="entry name" value="ZnF_C2H2"/>
    <property type="match status" value="4"/>
</dbReference>
<feature type="region of interest" description="Disordered" evidence="2">
    <location>
        <begin position="191"/>
        <end position="225"/>
    </location>
</feature>
<dbReference type="GO" id="GO:0008270">
    <property type="term" value="F:zinc ion binding"/>
    <property type="evidence" value="ECO:0007669"/>
    <property type="project" value="UniProtKB-KW"/>
</dbReference>
<dbReference type="Pfam" id="PF22893">
    <property type="entry name" value="ULD_2"/>
    <property type="match status" value="1"/>
</dbReference>
<keyword evidence="5" id="KW-1185">Reference proteome</keyword>
<feature type="region of interest" description="Disordered" evidence="2">
    <location>
        <begin position="462"/>
        <end position="496"/>
    </location>
</feature>
<name>A0AAN6WJ43_9PEZI</name>
<feature type="region of interest" description="Disordered" evidence="2">
    <location>
        <begin position="1277"/>
        <end position="1323"/>
    </location>
</feature>
<dbReference type="InterPro" id="IPR011011">
    <property type="entry name" value="Znf_FYVE_PHD"/>
</dbReference>
<evidence type="ECO:0000313" key="5">
    <source>
        <dbReference type="Proteomes" id="UP001302126"/>
    </source>
</evidence>
<feature type="compositionally biased region" description="Basic and acidic residues" evidence="2">
    <location>
        <begin position="56"/>
        <end position="66"/>
    </location>
</feature>
<dbReference type="InterPro" id="IPR013087">
    <property type="entry name" value="Znf_C2H2_type"/>
</dbReference>